<dbReference type="Pfam" id="PF08659">
    <property type="entry name" value="KR"/>
    <property type="match status" value="2"/>
</dbReference>
<dbReference type="Pfam" id="PF00550">
    <property type="entry name" value="PP-binding"/>
    <property type="match status" value="3"/>
</dbReference>
<dbReference type="InterPro" id="IPR036291">
    <property type="entry name" value="NAD(P)-bd_dom_sf"/>
</dbReference>
<dbReference type="InterPro" id="IPR014030">
    <property type="entry name" value="Ketoacyl_synth_N"/>
</dbReference>
<feature type="domain" description="Carrier" evidence="9">
    <location>
        <begin position="1562"/>
        <end position="1638"/>
    </location>
</feature>
<dbReference type="Proteomes" id="UP000180088">
    <property type="component" value="Unassembled WGS sequence"/>
</dbReference>
<keyword evidence="6" id="KW-0511">Multifunctional enzyme</keyword>
<dbReference type="CDD" id="cd02440">
    <property type="entry name" value="AdoMet_MTases"/>
    <property type="match status" value="1"/>
</dbReference>
<dbReference type="FunFam" id="3.40.47.10:FF:000019">
    <property type="entry name" value="Polyketide synthase type I"/>
    <property type="match status" value="2"/>
</dbReference>
<evidence type="ECO:0000256" key="3">
    <source>
        <dbReference type="ARBA" id="ARBA00022553"/>
    </source>
</evidence>
<dbReference type="SUPFAM" id="SSF47336">
    <property type="entry name" value="ACP-like"/>
    <property type="match status" value="3"/>
</dbReference>
<dbReference type="Gene3D" id="3.40.50.720">
    <property type="entry name" value="NAD(P)-binding Rossmann-like Domain"/>
    <property type="match status" value="2"/>
</dbReference>
<dbReference type="InterPro" id="IPR014031">
    <property type="entry name" value="Ketoacyl_synth_C"/>
</dbReference>
<feature type="region of interest" description="Disordered" evidence="8">
    <location>
        <begin position="1660"/>
        <end position="1679"/>
    </location>
</feature>
<dbReference type="GO" id="GO:0004312">
    <property type="term" value="F:fatty acid synthase activity"/>
    <property type="evidence" value="ECO:0007669"/>
    <property type="project" value="TreeGrafter"/>
</dbReference>
<evidence type="ECO:0000256" key="4">
    <source>
        <dbReference type="ARBA" id="ARBA00022679"/>
    </source>
</evidence>
<dbReference type="Pfam" id="PF22336">
    <property type="entry name" value="RhiE-like_linker"/>
    <property type="match status" value="2"/>
</dbReference>
<organism evidence="11 12">
    <name type="scientific">Chromobacterium sphagni</name>
    <dbReference type="NCBI Taxonomy" id="1903179"/>
    <lineage>
        <taxon>Bacteria</taxon>
        <taxon>Pseudomonadati</taxon>
        <taxon>Pseudomonadota</taxon>
        <taxon>Betaproteobacteria</taxon>
        <taxon>Neisseriales</taxon>
        <taxon>Chromobacteriaceae</taxon>
        <taxon>Chromobacterium</taxon>
    </lineage>
</organism>
<dbReference type="Gene3D" id="3.40.50.150">
    <property type="entry name" value="Vaccinia Virus protein VP39"/>
    <property type="match status" value="1"/>
</dbReference>
<dbReference type="InterPro" id="IPR013217">
    <property type="entry name" value="Methyltransf_12"/>
</dbReference>
<dbReference type="PANTHER" id="PTHR43775:SF51">
    <property type="entry name" value="INACTIVE PHENOLPHTHIOCEROL SYNTHESIS POLYKETIDE SYNTHASE TYPE I PKS1-RELATED"/>
    <property type="match status" value="1"/>
</dbReference>
<feature type="domain" description="Ketosynthase family 3 (KS3)" evidence="10">
    <location>
        <begin position="2892"/>
        <end position="3309"/>
    </location>
</feature>
<comment type="pathway">
    <text evidence="1">Antibiotic biosynthesis.</text>
</comment>
<dbReference type="InterPro" id="IPR029063">
    <property type="entry name" value="SAM-dependent_MTases_sf"/>
</dbReference>
<dbReference type="InterPro" id="IPR036736">
    <property type="entry name" value="ACP-like_sf"/>
</dbReference>
<dbReference type="PROSITE" id="PS00012">
    <property type="entry name" value="PHOSPHOPANTETHEINE"/>
    <property type="match status" value="2"/>
</dbReference>
<dbReference type="PROSITE" id="PS00606">
    <property type="entry name" value="KS3_1"/>
    <property type="match status" value="2"/>
</dbReference>
<dbReference type="InterPro" id="IPR020841">
    <property type="entry name" value="PKS_Beta-ketoAc_synthase_dom"/>
</dbReference>
<dbReference type="SUPFAM" id="SSF53901">
    <property type="entry name" value="Thiolase-like"/>
    <property type="match status" value="3"/>
</dbReference>
<dbReference type="SMART" id="SM00822">
    <property type="entry name" value="PKS_KR"/>
    <property type="match status" value="2"/>
</dbReference>
<keyword evidence="5" id="KW-0677">Repeat</keyword>
<feature type="domain" description="Ketosynthase family 3 (KS3)" evidence="10">
    <location>
        <begin position="1681"/>
        <end position="2121"/>
    </location>
</feature>
<dbReference type="Pfam" id="PF22621">
    <property type="entry name" value="CurL-like_PKS_C"/>
    <property type="match status" value="1"/>
</dbReference>
<dbReference type="SMART" id="SM00823">
    <property type="entry name" value="PKS_PP"/>
    <property type="match status" value="3"/>
</dbReference>
<evidence type="ECO:0000256" key="7">
    <source>
        <dbReference type="ARBA" id="ARBA00054155"/>
    </source>
</evidence>
<dbReference type="Pfam" id="PF08242">
    <property type="entry name" value="Methyltransf_12"/>
    <property type="match status" value="1"/>
</dbReference>
<feature type="region of interest" description="Disordered" evidence="8">
    <location>
        <begin position="3451"/>
        <end position="3477"/>
    </location>
</feature>
<dbReference type="GO" id="GO:0004315">
    <property type="term" value="F:3-oxoacyl-[acyl-carrier-protein] synthase activity"/>
    <property type="evidence" value="ECO:0007669"/>
    <property type="project" value="InterPro"/>
</dbReference>
<accession>A0A1S1X584</accession>
<dbReference type="SMART" id="SM00825">
    <property type="entry name" value="PKS_KS"/>
    <property type="match status" value="3"/>
</dbReference>
<gene>
    <name evidence="11" type="ORF">BI347_14890</name>
</gene>
<dbReference type="GO" id="GO:0006633">
    <property type="term" value="P:fatty acid biosynthetic process"/>
    <property type="evidence" value="ECO:0007669"/>
    <property type="project" value="InterPro"/>
</dbReference>
<evidence type="ECO:0008006" key="13">
    <source>
        <dbReference type="Google" id="ProtNLM"/>
    </source>
</evidence>
<dbReference type="OrthoDB" id="8570649at2"/>
<dbReference type="PROSITE" id="PS52004">
    <property type="entry name" value="KS3_2"/>
    <property type="match status" value="3"/>
</dbReference>
<evidence type="ECO:0000259" key="9">
    <source>
        <dbReference type="PROSITE" id="PS50075"/>
    </source>
</evidence>
<feature type="compositionally biased region" description="Pro residues" evidence="8">
    <location>
        <begin position="496"/>
        <end position="506"/>
    </location>
</feature>
<reference evidence="11 12" key="1">
    <citation type="submission" date="2016-09" db="EMBL/GenBank/DDBJ databases">
        <title>Chromobacterium muskegensis sp. nov., an insecticidal bacterium isolated from Sphagnum bogs.</title>
        <authorList>
            <person name="Sparks M.E."/>
            <person name="Blackburn M.B."/>
            <person name="Gundersen-Rindal D.E."/>
            <person name="Mitchell A."/>
            <person name="Farrar R."/>
            <person name="Kuhar D."/>
        </authorList>
    </citation>
    <scope>NUCLEOTIDE SEQUENCE [LARGE SCALE GENOMIC DNA]</scope>
    <source>
        <strain evidence="11 12">37-2</strain>
    </source>
</reference>
<evidence type="ECO:0000259" key="10">
    <source>
        <dbReference type="PROSITE" id="PS52004"/>
    </source>
</evidence>
<dbReference type="InterPro" id="IPR050091">
    <property type="entry name" value="PKS_NRPS_Biosynth_Enz"/>
</dbReference>
<dbReference type="Pfam" id="PF00109">
    <property type="entry name" value="ketoacyl-synt"/>
    <property type="match status" value="3"/>
</dbReference>
<evidence type="ECO:0000313" key="12">
    <source>
        <dbReference type="Proteomes" id="UP000180088"/>
    </source>
</evidence>
<feature type="region of interest" description="Disordered" evidence="8">
    <location>
        <begin position="484"/>
        <end position="507"/>
    </location>
</feature>
<dbReference type="STRING" id="1903179.BI347_14890"/>
<name>A0A1S1X584_9NEIS</name>
<dbReference type="InterPro" id="IPR016039">
    <property type="entry name" value="Thiolase-like"/>
</dbReference>
<feature type="domain" description="Ketosynthase family 3 (KS3)" evidence="10">
    <location>
        <begin position="513"/>
        <end position="927"/>
    </location>
</feature>
<dbReference type="CDD" id="cd08953">
    <property type="entry name" value="KR_2_SDR_x"/>
    <property type="match status" value="2"/>
</dbReference>
<dbReference type="RefSeq" id="WP_071116210.1">
    <property type="nucleotide sequence ID" value="NZ_MKCS01000001.1"/>
</dbReference>
<dbReference type="Pfam" id="PF02801">
    <property type="entry name" value="Ketoacyl-synt_C"/>
    <property type="match status" value="3"/>
</dbReference>
<dbReference type="CDD" id="cd00833">
    <property type="entry name" value="PKS"/>
    <property type="match status" value="3"/>
</dbReference>
<feature type="domain" description="Carrier" evidence="9">
    <location>
        <begin position="2780"/>
        <end position="2857"/>
    </location>
</feature>
<dbReference type="GO" id="GO:0031177">
    <property type="term" value="F:phosphopantetheine binding"/>
    <property type="evidence" value="ECO:0007669"/>
    <property type="project" value="InterPro"/>
</dbReference>
<keyword evidence="4" id="KW-0808">Transferase</keyword>
<evidence type="ECO:0000256" key="5">
    <source>
        <dbReference type="ARBA" id="ARBA00022737"/>
    </source>
</evidence>
<dbReference type="InterPro" id="IPR006162">
    <property type="entry name" value="Ppantetheine_attach_site"/>
</dbReference>
<feature type="compositionally biased region" description="Low complexity" evidence="8">
    <location>
        <begin position="484"/>
        <end position="495"/>
    </location>
</feature>
<dbReference type="Gene3D" id="1.10.1240.100">
    <property type="match status" value="3"/>
</dbReference>
<dbReference type="InterPro" id="IPR020806">
    <property type="entry name" value="PKS_PP-bd"/>
</dbReference>
<feature type="compositionally biased region" description="Low complexity" evidence="8">
    <location>
        <begin position="365"/>
        <end position="387"/>
    </location>
</feature>
<evidence type="ECO:0000313" key="11">
    <source>
        <dbReference type="EMBL" id="OHX14651.1"/>
    </source>
</evidence>
<keyword evidence="2" id="KW-0596">Phosphopantetheine</keyword>
<dbReference type="InterPro" id="IPR018201">
    <property type="entry name" value="Ketoacyl_synth_AS"/>
</dbReference>
<dbReference type="InterPro" id="IPR054514">
    <property type="entry name" value="RhiE-like_linker"/>
</dbReference>
<dbReference type="InterPro" id="IPR057326">
    <property type="entry name" value="KR_dom"/>
</dbReference>
<feature type="region of interest" description="Disordered" evidence="8">
    <location>
        <begin position="365"/>
        <end position="393"/>
    </location>
</feature>
<dbReference type="InterPro" id="IPR009081">
    <property type="entry name" value="PP-bd_ACP"/>
</dbReference>
<protein>
    <recommendedName>
        <fullName evidence="13">Polyketide synthase</fullName>
    </recommendedName>
</protein>
<evidence type="ECO:0000256" key="8">
    <source>
        <dbReference type="SAM" id="MobiDB-lite"/>
    </source>
</evidence>
<evidence type="ECO:0000256" key="6">
    <source>
        <dbReference type="ARBA" id="ARBA00023268"/>
    </source>
</evidence>
<dbReference type="Gene3D" id="1.10.1200.10">
    <property type="entry name" value="ACP-like"/>
    <property type="match status" value="3"/>
</dbReference>
<dbReference type="EMBL" id="MKCS01000001">
    <property type="protein sequence ID" value="OHX14651.1"/>
    <property type="molecule type" value="Genomic_DNA"/>
</dbReference>
<evidence type="ECO:0000256" key="1">
    <source>
        <dbReference type="ARBA" id="ARBA00004792"/>
    </source>
</evidence>
<dbReference type="InterPro" id="IPR013968">
    <property type="entry name" value="PKS_KR"/>
</dbReference>
<dbReference type="PANTHER" id="PTHR43775">
    <property type="entry name" value="FATTY ACID SYNTHASE"/>
    <property type="match status" value="1"/>
</dbReference>
<comment type="function">
    <text evidence="7">Involved in production of the polyketide antibiotic thailandamide.</text>
</comment>
<dbReference type="Gene3D" id="3.40.47.10">
    <property type="match status" value="3"/>
</dbReference>
<dbReference type="PROSITE" id="PS50075">
    <property type="entry name" value="CARRIER"/>
    <property type="match status" value="3"/>
</dbReference>
<sequence length="3486" mass="371193">MERLSVFASQPPASQPALANSDFTALLLDTLWRQLETMGFELGADGWRARAQTLPLYSRWLGESARMLRASGYPSAKACDSLDALWRRWETLGRSGFFAQAGLARQAELVEGTLRALPDILSGRQRVTDLLFPNASMAKVEGIYKANAQADYFNNVVAGGIGAIIRARQAQGEPFRLRILEIGAGTGGTSEVVFDTLRPFQDCVEAYVYTDISKAFLLHAEDVYGPGRPYLRYQLLDIQQPVREQGLAIGDFDVVIAANVLHATRNIRTTLRNAKALLKRNGVLLVNEIVENNLFAHLTFGLTEGWWLVEDAELRIEGCPALSVDGWSALLREEGFDRVRWPAAEARRLGQQVFMARSDGQIRQPAHVGADPAPAAASAPAPEAAPTPDDELSESIRGAIAEQLRVNLRLSAGQIHYSAPFGDYGVDSITGVKLVHQLNETLGISLETSHLYDYSTIRSLAEHIRLSWGERVGARLATKRGGAAAGGPAVAATGPALPPQAEPAPASPAWQPYQPIAVIGVSGTFAGAADLEQLWSHLANGDDLVRPSTRWPLAQAAEGSAAGRYGGFLADIDRFDPLFFNISATEAKTMDPQQRLFLEEAWKALEDAGYAGDGVDASRCGVYVGYNGADYQSLVDDGAPAQAMWGNAGSILSARISYCLNLQGPAITVDTACSSSLVAVHLACQGLWSRETDLALAGGAFVQSTPGFYSLAGRAGMLSPSGRCHTFDARADGFVPGEGVGVVVLKRLRDAVDDGDHVHGVIRGSGINQDGTTNGITAPSALSQERLQRQVYQTFGIDPAGIQLVEAHGTGTRLGDPVELRALTNAFGRASAARSYCAIGSIKTNLGHTAAAAGIAGLIKLLLALRHRQIPPSLHYDSPNPAIDFDGSPFYVNTALKSWEVPAGQARRAAVSAFGFSGTNAHVVVEEHLGARREHAERPGYLLALSGRTPEQLRQQARRLADFIRARPDTDLGNLCFTLLLGRKHLQHRLACAATSLEDLLTSLEQWLAGSGAGGVVVGQFLDGESREKASLKHYGRQCVQALVNGGLVADDYLEQLRAVGALLVDGYAIDYAALFAGGQYGRLPLPTYPFADERYWIHPAGPGGGLAPKRGSSGAAGPDAAAWLARQAWQSRQAPAGAGGQGTGRHLLWLLGDFPPAALHALRERAPHMVADLVDIAGDALAQRFEAAACAVLARIRRVLESRPSQPVRIQLLINAASVGPGFGGLGAMLKTASRENPLLAAQTIELCEPNQTAGLAQMVLDNAADFGAAEIRYRGGERQVKLLERVMALGGADRAATPWRDGGVYLITGGLGGLGYLFASAIAGGARQPTLLLVNRSALTAEAERRVDALRRLGARVDFQQADVAEAAAVRRLIEHAERAHGGLHGIWHSAGIVRDRPVLQKSAEELGEVMRPKVAGLINLDEASRGVRLDHFVCFSALAGVYGNAGQADYAAANAFMDAYAAYRSELLDRGLRHGVTLSMAWPLWAEGGMRMSELGRAQMTRAGLSELATGHGLEACRQGLALGGGPLLTLTGDGARLQAWLDGGPAAPAAKPDAGPDGLAAEVLLGLRAMLETVTNIAVDRIGGHEPFASFGIDSIMIGQLNQRLERISADIPKTLFYEYNTLDALARHLAASYAEPCRNWLGASAAEPAMAMPADAGPAPLGEAAPSTPRGPRGAGEEVAIIGLSGRYPQADSIAEFWENLKAGRDCVSEIPPQRWPLEGFYEQGAECSPANGKSYSKWGGFVDGFADFDPLFFGISPREAESLDPQERLFIEICWEVLEDAGYTRSALRARHGGQVGVFAGITKTGFSLYGPALWASGAEAYPHTSFSSLANRVSYLFDFNGPSIPFDTMCSASLTAIHEACEHLRRDECELAIAGGVNLYLHPSNYVVLCSQRMLSPDGKCRSFGAGANGYVPGEGVGAVLLKLRGAAEADDDHIYGLIKGSAINHGGRAHGYTVPNPNAQGELIRKALARAGVEARAVSYIEAHGTGTELGDPIEIAGLSKAFNAGAAPPLIQTCALGSVKSNIGHGESAAGIAGLTKVLLQMRHGQLAPSLHAQDLSPQISFDRTPFRLQRELQQWSRPLLEVDGVEREYPRIAGISSFGAGGANAHVIVEEYRASAPQAPEPGARFVITLSAPTEPQLRTQAAKLLRALQDGGHADRDLPSIAWTLQSGREEMACRLAVVASGIDDLAAKLRSFIDGEALSADLHHGAAQQSRQGLSAFGSNEDLREVVGKWMERRCHGELAALWVAGLEIDWSRLYGARPPRRISLPTYPFARERYWLPELGAAAATPPAPAPAPAQPAALLEGEEYWQAAAAGPAVDVERLTLLHFCDDDAESAQLAQRLRRPLLQIRSGDATCRLGPQRYQAAGCDEAAFDALFALLKADGAAAGGYGVLYRWAEGQPRLPALRAVLRAAVGASLPLRYLQLSGRLEAGALGSCHDLSQIGFERSLGLTLPQLDVGVLFGDAGGLSVEQIAAEWGRPGVTRYQGGERQRLAWRPLAAEAAPALSPLRSRGVYLISGGGGGLGELFAGHLAQRCQGRIALLGRRPADAGMEARLARLRAQGASEAVYYQADVAEREQVERVIADVVGRWGGVHGIVHAAGLESTRSLLEQDADGFAEVLRAKLDGTRALDESSAGLALDFVCYFSSSAAALGDGGGCDYASANRFLMAYADYREAQRTAGRRQGRTVALCWPLWRAGGMGAVGSEAIEHYLRSSGQRYLEQAEGLQAWERALHGGQGQRLVLAGEPQRLRAMLNRRYGVEAARPAAGELGPQVLADVQGRIAAILKLPLERQRADSNFADLGFDSIGLAQLSRQLSAHFGFDVAPSVFFNYSTPARLSQHLAETQRAALSARYAVAEERVEPVEMVEPAAPVATAAAEAGDGVAIIGLSVRTAGAEDADELWRLLLEGRKQIAEVPAERWDWRPYYGGAGAADNRIASNRGAFLAELDAFDSLFFEISPREAQWMDPRQRLMLQEAWRAFEDAGYTGARLRGSDCGVYIGVEESAAQPEASGLATSHHNGILAARISYVLDLKGPNLALNTACSSGLAAVHSACQSVLRGECGMALAGGVNVLNSPLTYLALSQSGMLSSDGECYAFDERANGLVPGEAVAAVVLKRESQARGDGDAIYGVIRASGMNYDGRTNGITAPSGLAQATLIERLYRDHAIDPADIAYVIAHGTGTKLGDPVEVNSLAEVFARGTDARAFCALGSIKPLIGHTFAASGVVSLIAMLMAIRHRQIPPLANHQRNNEFLKLDQSAFYINKAPSPWGANRRGMRLGALSAFGMSGTNVHVVVEEPAAGVDEPNLAAPPEALGSLVPLSAKRPGLLKLYAQRLRRHLLAAGRDGAQGGHPVPDLSSIAFTLQTGREAMKYRAIFHARDVDDLIGKLGDYADAAAGEESDDGDGGELAVRWRRGEEVDWAALYGLCRPARVRLPTYPFRAPEDADPPASSAAPGGGTPPRKALHPLVHEKLLA</sequence>
<feature type="domain" description="Carrier" evidence="9">
    <location>
        <begin position="390"/>
        <end position="468"/>
    </location>
</feature>
<comment type="caution">
    <text evidence="11">The sequence shown here is derived from an EMBL/GenBank/DDBJ whole genome shotgun (WGS) entry which is preliminary data.</text>
</comment>
<proteinExistence type="predicted"/>
<evidence type="ECO:0000256" key="2">
    <source>
        <dbReference type="ARBA" id="ARBA00022450"/>
    </source>
</evidence>
<dbReference type="SUPFAM" id="SSF51735">
    <property type="entry name" value="NAD(P)-binding Rossmann-fold domains"/>
    <property type="match status" value="2"/>
</dbReference>
<dbReference type="SUPFAM" id="SSF53335">
    <property type="entry name" value="S-adenosyl-L-methionine-dependent methyltransferases"/>
    <property type="match status" value="1"/>
</dbReference>
<dbReference type="SMART" id="SM01294">
    <property type="entry name" value="PKS_PP_betabranch"/>
    <property type="match status" value="2"/>
</dbReference>
<keyword evidence="3" id="KW-0597">Phosphoprotein</keyword>